<dbReference type="Gene3D" id="2.60.120.260">
    <property type="entry name" value="Galactose-binding domain-like"/>
    <property type="match status" value="1"/>
</dbReference>
<dbReference type="InterPro" id="IPR005674">
    <property type="entry name" value="CocE/Ser_esterase"/>
</dbReference>
<reference evidence="4 5" key="1">
    <citation type="submission" date="2022-08" db="EMBL/GenBank/DDBJ databases">
        <title>Reclassification of Massilia species as members of the genera Telluria, Duganella, Pseudoduganella, Mokoshia gen. nov. and Zemynaea gen. nov. using orthogonal and non-orthogonal genome-based approaches.</title>
        <authorList>
            <person name="Bowman J.P."/>
        </authorList>
    </citation>
    <scope>NUCLEOTIDE SEQUENCE [LARGE SCALE GENOMIC DNA]</scope>
    <source>
        <strain evidence="4 5">JCM 31661</strain>
    </source>
</reference>
<evidence type="ECO:0000256" key="1">
    <source>
        <dbReference type="ARBA" id="ARBA00022801"/>
    </source>
</evidence>
<dbReference type="RefSeq" id="WP_258828593.1">
    <property type="nucleotide sequence ID" value="NZ_JANUHA010000009.1"/>
</dbReference>
<dbReference type="PANTHER" id="PTHR43056:SF10">
    <property type="entry name" value="COCE_NOND FAMILY, PUTATIVE (AFU_ORTHOLOGUE AFUA_7G00600)-RELATED"/>
    <property type="match status" value="1"/>
</dbReference>
<dbReference type="PANTHER" id="PTHR43056">
    <property type="entry name" value="PEPTIDASE S9 PROLYL OLIGOPEPTIDASE"/>
    <property type="match status" value="1"/>
</dbReference>
<dbReference type="InterPro" id="IPR029058">
    <property type="entry name" value="AB_hydrolase_fold"/>
</dbReference>
<sequence length="629" mass="70646">MTDLARLMPHTCIAFALAATLGGIASPAAAQEAALETARTRPAQWTVSDVMIPMRDGVKLRTKIFVPANPKAALPILFLRTPYGIDDSAQAIESRYKELAEDGYIFAFQDIRGKFGSEGDFVMLRPARKAGDTRSLDEGTDAWDSIAWMLKNVPANNGRVGMLGNSYLGWTSVMASLEPHPALKAIAPMASPADMWLGDDFYHNGAFRLSYGFEYAYMMEAGKGNAQFAFDRYDTYTWYLGLGSLANVNRDIFRNRIATWNDFTAHPDYDAFWQRRAFAIDTAELKVPTLNVAGWWDQEDFYGPMKIYETLEQRDKRGLNYLVVGPWKHGGARVGPGDALGAIGFDSATAKYYRERIEIPWFAYHLKGQGKPDLPEALTFEAGSNRWRRWDTWPPKTGVEQRKLYFGAGRSLSFSAPKGDGEGFDSYVSDPAHPVPYRHRPIQATYFPGGSAWSTWLVEDQRFVDGRPDVLTWESAPLEADLTIAGKVTAKLFASTTGSDADWIVKLIDVYPEHVSGNWPMSGYQLMVSSEVFRGRYRQGFEQPAAIQAGAVLPYPFSLHTQNYTFRKGHRLMVQVQSSWFPLIDRNPQTFVPNIFSAKDSDFRPATHRIYRSARYPSHVTIPVVTPMQ</sequence>
<dbReference type="EMBL" id="JANUHA010000009">
    <property type="protein sequence ID" value="MCS0597572.1"/>
    <property type="molecule type" value="Genomic_DNA"/>
</dbReference>
<dbReference type="SUPFAM" id="SSF53474">
    <property type="entry name" value="alpha/beta-Hydrolases"/>
    <property type="match status" value="1"/>
</dbReference>
<gene>
    <name evidence="4" type="ORF">NX780_14570</name>
</gene>
<keyword evidence="2" id="KW-0732">Signal</keyword>
<dbReference type="Gene3D" id="3.40.50.1820">
    <property type="entry name" value="alpha/beta hydrolase"/>
    <property type="match status" value="1"/>
</dbReference>
<proteinExistence type="predicted"/>
<accession>A0ABT2AMW1</accession>
<organism evidence="4 5">
    <name type="scientific">Massilia agri</name>
    <dbReference type="NCBI Taxonomy" id="1886785"/>
    <lineage>
        <taxon>Bacteria</taxon>
        <taxon>Pseudomonadati</taxon>
        <taxon>Pseudomonadota</taxon>
        <taxon>Betaproteobacteria</taxon>
        <taxon>Burkholderiales</taxon>
        <taxon>Oxalobacteraceae</taxon>
        <taxon>Telluria group</taxon>
        <taxon>Massilia</taxon>
    </lineage>
</organism>
<dbReference type="SMART" id="SM00939">
    <property type="entry name" value="PepX_C"/>
    <property type="match status" value="1"/>
</dbReference>
<feature type="domain" description="Xaa-Pro dipeptidyl-peptidase C-terminal" evidence="3">
    <location>
        <begin position="359"/>
        <end position="621"/>
    </location>
</feature>
<dbReference type="InterPro" id="IPR013736">
    <property type="entry name" value="Xaa-Pro_dipept_C"/>
</dbReference>
<keyword evidence="5" id="KW-1185">Reference proteome</keyword>
<name>A0ABT2AMW1_9BURK</name>
<evidence type="ECO:0000259" key="3">
    <source>
        <dbReference type="SMART" id="SM00939"/>
    </source>
</evidence>
<feature type="signal peptide" evidence="2">
    <location>
        <begin position="1"/>
        <end position="30"/>
    </location>
</feature>
<dbReference type="InterPro" id="IPR008979">
    <property type="entry name" value="Galactose-bd-like_sf"/>
</dbReference>
<feature type="chain" id="PRO_5045839115" evidence="2">
    <location>
        <begin position="31"/>
        <end position="629"/>
    </location>
</feature>
<dbReference type="SUPFAM" id="SSF49785">
    <property type="entry name" value="Galactose-binding domain-like"/>
    <property type="match status" value="1"/>
</dbReference>
<evidence type="ECO:0000313" key="4">
    <source>
        <dbReference type="EMBL" id="MCS0597572.1"/>
    </source>
</evidence>
<dbReference type="Proteomes" id="UP001206572">
    <property type="component" value="Unassembled WGS sequence"/>
</dbReference>
<dbReference type="InterPro" id="IPR000383">
    <property type="entry name" value="Xaa-Pro-like_dom"/>
</dbReference>
<evidence type="ECO:0000256" key="2">
    <source>
        <dbReference type="SAM" id="SignalP"/>
    </source>
</evidence>
<evidence type="ECO:0000313" key="5">
    <source>
        <dbReference type="Proteomes" id="UP001206572"/>
    </source>
</evidence>
<dbReference type="InterPro" id="IPR050585">
    <property type="entry name" value="Xaa-Pro_dipeptidyl-ppase/CocE"/>
</dbReference>
<dbReference type="Gene3D" id="1.10.3020.10">
    <property type="entry name" value="alpha-amino acid ester hydrolase ( Helical cap domain)"/>
    <property type="match status" value="1"/>
</dbReference>
<dbReference type="GO" id="GO:0016787">
    <property type="term" value="F:hydrolase activity"/>
    <property type="evidence" value="ECO:0007669"/>
    <property type="project" value="UniProtKB-KW"/>
</dbReference>
<protein>
    <submittedName>
        <fullName evidence="4">CocE/NonD family hydrolase</fullName>
    </submittedName>
</protein>
<comment type="caution">
    <text evidence="4">The sequence shown here is derived from an EMBL/GenBank/DDBJ whole genome shotgun (WGS) entry which is preliminary data.</text>
</comment>
<keyword evidence="1 4" id="KW-0378">Hydrolase</keyword>
<dbReference type="NCBIfam" id="TIGR00976">
    <property type="entry name" value="CocE_NonD"/>
    <property type="match status" value="1"/>
</dbReference>
<dbReference type="Pfam" id="PF08530">
    <property type="entry name" value="PepX_C"/>
    <property type="match status" value="1"/>
</dbReference>
<dbReference type="Pfam" id="PF02129">
    <property type="entry name" value="Peptidase_S15"/>
    <property type="match status" value="1"/>
</dbReference>